<protein>
    <submittedName>
        <fullName evidence="2">Uncharacterized protein</fullName>
    </submittedName>
</protein>
<keyword evidence="3" id="KW-1185">Reference proteome</keyword>
<feature type="compositionally biased region" description="Basic residues" evidence="1">
    <location>
        <begin position="1"/>
        <end position="13"/>
    </location>
</feature>
<dbReference type="AlphaFoldDB" id="A0A1G6H9C0"/>
<sequence length="51" mass="6005">MKLKAHSKIRNHVARSPLLQKGGLHQTEEVQTLHRKHRKQAKLAIKRMDWA</sequence>
<accession>A0A1G6H9C0</accession>
<feature type="region of interest" description="Disordered" evidence="1">
    <location>
        <begin position="1"/>
        <end position="51"/>
    </location>
</feature>
<evidence type="ECO:0000313" key="3">
    <source>
        <dbReference type="Proteomes" id="UP000242501"/>
    </source>
</evidence>
<reference evidence="3" key="1">
    <citation type="submission" date="2016-09" db="EMBL/GenBank/DDBJ databases">
        <authorList>
            <person name="Varghese N."/>
            <person name="Submissions S."/>
        </authorList>
    </citation>
    <scope>NUCLEOTIDE SEQUENCE [LARGE SCALE GENOMIC DNA]</scope>
    <source>
        <strain evidence="3">ANC 4422</strain>
    </source>
</reference>
<proteinExistence type="predicted"/>
<dbReference type="RefSeq" id="WP_171258542.1">
    <property type="nucleotide sequence ID" value="NZ_FMYL01000004.1"/>
</dbReference>
<gene>
    <name evidence="2" type="ORF">SAMN05421733_104174</name>
</gene>
<dbReference type="Proteomes" id="UP000242501">
    <property type="component" value="Unassembled WGS sequence"/>
</dbReference>
<evidence type="ECO:0000313" key="2">
    <source>
        <dbReference type="EMBL" id="SDB90698.1"/>
    </source>
</evidence>
<dbReference type="STRING" id="1219383.SAMN05421733_104174"/>
<name>A0A1G6H9C0_9GAMM</name>
<dbReference type="EMBL" id="FMYL01000004">
    <property type="protein sequence ID" value="SDB90698.1"/>
    <property type="molecule type" value="Genomic_DNA"/>
</dbReference>
<feature type="compositionally biased region" description="Basic residues" evidence="1">
    <location>
        <begin position="33"/>
        <end position="45"/>
    </location>
</feature>
<organism evidence="2 3">
    <name type="scientific">Acinetobacter boissieri</name>
    <dbReference type="NCBI Taxonomy" id="1219383"/>
    <lineage>
        <taxon>Bacteria</taxon>
        <taxon>Pseudomonadati</taxon>
        <taxon>Pseudomonadota</taxon>
        <taxon>Gammaproteobacteria</taxon>
        <taxon>Moraxellales</taxon>
        <taxon>Moraxellaceae</taxon>
        <taxon>Acinetobacter</taxon>
    </lineage>
</organism>
<evidence type="ECO:0000256" key="1">
    <source>
        <dbReference type="SAM" id="MobiDB-lite"/>
    </source>
</evidence>